<keyword evidence="4" id="KW-1185">Reference proteome</keyword>
<evidence type="ECO:0000256" key="2">
    <source>
        <dbReference type="SAM" id="SignalP"/>
    </source>
</evidence>
<comment type="caution">
    <text evidence="3">The sequence shown here is derived from an EMBL/GenBank/DDBJ whole genome shotgun (WGS) entry which is preliminary data.</text>
</comment>
<gene>
    <name evidence="3" type="ORF">POL67_36935</name>
</gene>
<sequence length="450" mass="46430">MKFLRALVLSLPFLAAPVLHAGDTQACGGCLIAQSESTQVSSHRMILSISQDRTTLWDQITYAGAPSSFAWVLPIKGQVEVGLSSDALFGALDQTTQVQIFSPTINCLPPDCGGGSGGQGGAGGAGGQAGAGGGVEVIAEEVVGPYATVQLKSSDPNALTDWLTMNGYNIPPDIAPVINTYVQEGFDFLALKLVPGQGVNAMRPVRVTVPGASLSLPLRMVAAGTGATTPITLWVLGEGRYEPKNFPRFEIKTSDLVWNWDTQASNYKQIRQDAFDTSGGKVWLIEAAEPLSRFNIEEPLLSTAEFDPSNSGYGGDPAGPTAKEECLADLDKLYGSIESVWVTRMYAELARTALATDLVVGAAAQQQSVTRSFEATKTTGTPPACPPPPPWCEGGSGGSGASGGANGSGGAGNTDSGGGCAVGGESSLPGALALVGGAALVVAARRRRRR</sequence>
<accession>A0ABT5F0J5</accession>
<organism evidence="3 4">
    <name type="scientific">Polyangium mundeleinium</name>
    <dbReference type="NCBI Taxonomy" id="2995306"/>
    <lineage>
        <taxon>Bacteria</taxon>
        <taxon>Pseudomonadati</taxon>
        <taxon>Myxococcota</taxon>
        <taxon>Polyangia</taxon>
        <taxon>Polyangiales</taxon>
        <taxon>Polyangiaceae</taxon>
        <taxon>Polyangium</taxon>
    </lineage>
</organism>
<dbReference type="RefSeq" id="WP_271925336.1">
    <property type="nucleotide sequence ID" value="NZ_JAQNDO010000001.1"/>
</dbReference>
<proteinExistence type="predicted"/>
<dbReference type="InterPro" id="IPR019283">
    <property type="entry name" value="DUF2330"/>
</dbReference>
<dbReference type="NCBIfam" id="TIGR03901">
    <property type="entry name" value="MYXO-CTERM"/>
    <property type="match status" value="1"/>
</dbReference>
<feature type="region of interest" description="Disordered" evidence="1">
    <location>
        <begin position="373"/>
        <end position="422"/>
    </location>
</feature>
<dbReference type="Pfam" id="PF10092">
    <property type="entry name" value="DUF2330"/>
    <property type="match status" value="1"/>
</dbReference>
<evidence type="ECO:0000256" key="1">
    <source>
        <dbReference type="SAM" id="MobiDB-lite"/>
    </source>
</evidence>
<evidence type="ECO:0000313" key="4">
    <source>
        <dbReference type="Proteomes" id="UP001221411"/>
    </source>
</evidence>
<protein>
    <submittedName>
        <fullName evidence="3">DUF2330 domain-containing protein</fullName>
    </submittedName>
</protein>
<dbReference type="EMBL" id="JAQNDO010000001">
    <property type="protein sequence ID" value="MDC0746973.1"/>
    <property type="molecule type" value="Genomic_DNA"/>
</dbReference>
<evidence type="ECO:0000313" key="3">
    <source>
        <dbReference type="EMBL" id="MDC0746973.1"/>
    </source>
</evidence>
<keyword evidence="2" id="KW-0732">Signal</keyword>
<dbReference type="Proteomes" id="UP001221411">
    <property type="component" value="Unassembled WGS sequence"/>
</dbReference>
<reference evidence="3 4" key="1">
    <citation type="submission" date="2022-11" db="EMBL/GenBank/DDBJ databases">
        <title>Minimal conservation of predation-associated metabolite biosynthetic gene clusters underscores biosynthetic potential of Myxococcota including descriptions for ten novel species: Archangium lansinium sp. nov., Myxococcus landrumus sp. nov., Nannocystis bai.</title>
        <authorList>
            <person name="Ahearne A."/>
            <person name="Stevens C."/>
            <person name="Dowd S."/>
        </authorList>
    </citation>
    <scope>NUCLEOTIDE SEQUENCE [LARGE SCALE GENOMIC DNA]</scope>
    <source>
        <strain evidence="3 4">RJM3</strain>
    </source>
</reference>
<dbReference type="InterPro" id="IPR024038">
    <property type="entry name" value="MYXO-CTERM"/>
</dbReference>
<feature type="chain" id="PRO_5047452041" evidence="2">
    <location>
        <begin position="22"/>
        <end position="450"/>
    </location>
</feature>
<name>A0ABT5F0J5_9BACT</name>
<feature type="compositionally biased region" description="Gly residues" evidence="1">
    <location>
        <begin position="394"/>
        <end position="422"/>
    </location>
</feature>
<feature type="signal peptide" evidence="2">
    <location>
        <begin position="1"/>
        <end position="21"/>
    </location>
</feature>